<feature type="domain" description="Bacterial bifunctional deaminase-reductase C-terminal" evidence="1">
    <location>
        <begin position="4"/>
        <end position="175"/>
    </location>
</feature>
<dbReference type="EMBL" id="CP159872">
    <property type="protein sequence ID" value="XCM82858.1"/>
    <property type="molecule type" value="Genomic_DNA"/>
</dbReference>
<dbReference type="PANTHER" id="PTHR38011:SF11">
    <property type="entry name" value="2,5-DIAMINO-6-RIBOSYLAMINO-4(3H)-PYRIMIDINONE 5'-PHOSPHATE REDUCTASE"/>
    <property type="match status" value="1"/>
</dbReference>
<dbReference type="GO" id="GO:0008703">
    <property type="term" value="F:5-amino-6-(5-phosphoribosylamino)uracil reductase activity"/>
    <property type="evidence" value="ECO:0007669"/>
    <property type="project" value="InterPro"/>
</dbReference>
<dbReference type="Pfam" id="PF01872">
    <property type="entry name" value="RibD_C"/>
    <property type="match status" value="1"/>
</dbReference>
<evidence type="ECO:0000259" key="1">
    <source>
        <dbReference type="Pfam" id="PF01872"/>
    </source>
</evidence>
<dbReference type="Gene3D" id="3.40.430.10">
    <property type="entry name" value="Dihydrofolate Reductase, subunit A"/>
    <property type="match status" value="1"/>
</dbReference>
<dbReference type="AlphaFoldDB" id="A0AAU8K6H4"/>
<dbReference type="InterPro" id="IPR024072">
    <property type="entry name" value="DHFR-like_dom_sf"/>
</dbReference>
<reference evidence="2" key="1">
    <citation type="submission" date="2024-06" db="EMBL/GenBank/DDBJ databases">
        <title>The genome sequences of Kitasatospora sp. strain HUAS MG31.</title>
        <authorList>
            <person name="Mo P."/>
        </authorList>
    </citation>
    <scope>NUCLEOTIDE SEQUENCE</scope>
    <source>
        <strain evidence="2">HUAS MG31</strain>
    </source>
</reference>
<dbReference type="SUPFAM" id="SSF53597">
    <property type="entry name" value="Dihydrofolate reductase-like"/>
    <property type="match status" value="1"/>
</dbReference>
<dbReference type="InterPro" id="IPR002734">
    <property type="entry name" value="RibDG_C"/>
</dbReference>
<organism evidence="2">
    <name type="scientific">Kitasatospora camelliae</name>
    <dbReference type="NCBI Taxonomy" id="3156397"/>
    <lineage>
        <taxon>Bacteria</taxon>
        <taxon>Bacillati</taxon>
        <taxon>Actinomycetota</taxon>
        <taxon>Actinomycetes</taxon>
        <taxon>Kitasatosporales</taxon>
        <taxon>Streptomycetaceae</taxon>
        <taxon>Kitasatospora</taxon>
    </lineage>
</organism>
<dbReference type="RefSeq" id="WP_354643793.1">
    <property type="nucleotide sequence ID" value="NZ_CP159872.1"/>
</dbReference>
<gene>
    <name evidence="2" type="ORF">ABWK59_30070</name>
</gene>
<dbReference type="KEGG" id="kcm:ABWK59_30070"/>
<dbReference type="GO" id="GO:0009231">
    <property type="term" value="P:riboflavin biosynthetic process"/>
    <property type="evidence" value="ECO:0007669"/>
    <property type="project" value="InterPro"/>
</dbReference>
<dbReference type="PANTHER" id="PTHR38011">
    <property type="entry name" value="DIHYDROFOLATE REDUCTASE FAMILY PROTEIN (AFU_ORTHOLOGUE AFUA_8G06820)"/>
    <property type="match status" value="1"/>
</dbReference>
<proteinExistence type="predicted"/>
<sequence>MGRVVVFMVASADGFYEGPGRAFDWPVVDEEFGAFAVEQLAGFGGLLFGRITYQGMAAYWPTPEAEREDPRTAALMNAVPKYVATLTLEHADWGPGRILRSTGEIAELREQAGADLGVFGSNGLWVRLLETGLVDEIRIMTMPVALGGGRSLFTGIHSRVHLELTDTRVFRSGNVLLTYRPRPAG</sequence>
<accession>A0AAU8K6H4</accession>
<dbReference type="InterPro" id="IPR050765">
    <property type="entry name" value="Riboflavin_Biosynth_HTPR"/>
</dbReference>
<evidence type="ECO:0000313" key="2">
    <source>
        <dbReference type="EMBL" id="XCM82858.1"/>
    </source>
</evidence>
<protein>
    <submittedName>
        <fullName evidence="2">Dihydrofolate reductase family protein</fullName>
    </submittedName>
</protein>
<name>A0AAU8K6H4_9ACTN</name>